<feature type="compositionally biased region" description="Basic and acidic residues" evidence="2">
    <location>
        <begin position="441"/>
        <end position="454"/>
    </location>
</feature>
<evidence type="ECO:0000313" key="4">
    <source>
        <dbReference type="EMBL" id="CAJ0602480.1"/>
    </source>
</evidence>
<organism evidence="4 5">
    <name type="scientific">Cylicocyclus nassatus</name>
    <name type="common">Nematode worm</name>
    <dbReference type="NCBI Taxonomy" id="53992"/>
    <lineage>
        <taxon>Eukaryota</taxon>
        <taxon>Metazoa</taxon>
        <taxon>Ecdysozoa</taxon>
        <taxon>Nematoda</taxon>
        <taxon>Chromadorea</taxon>
        <taxon>Rhabditida</taxon>
        <taxon>Rhabditina</taxon>
        <taxon>Rhabditomorpha</taxon>
        <taxon>Strongyloidea</taxon>
        <taxon>Strongylidae</taxon>
        <taxon>Cylicocyclus</taxon>
    </lineage>
</organism>
<dbReference type="InterPro" id="IPR016197">
    <property type="entry name" value="Chromo-like_dom_sf"/>
</dbReference>
<dbReference type="CDD" id="cd00024">
    <property type="entry name" value="CD_CSD"/>
    <property type="match status" value="1"/>
</dbReference>
<feature type="region of interest" description="Disordered" evidence="2">
    <location>
        <begin position="295"/>
        <end position="485"/>
    </location>
</feature>
<feature type="compositionally biased region" description="Basic and acidic residues" evidence="2">
    <location>
        <begin position="316"/>
        <end position="330"/>
    </location>
</feature>
<reference evidence="4" key="1">
    <citation type="submission" date="2023-07" db="EMBL/GenBank/DDBJ databases">
        <authorList>
            <consortium name="CYATHOMIX"/>
        </authorList>
    </citation>
    <scope>NUCLEOTIDE SEQUENCE</scope>
    <source>
        <strain evidence="4">N/A</strain>
    </source>
</reference>
<feature type="compositionally biased region" description="Basic and acidic residues" evidence="2">
    <location>
        <begin position="391"/>
        <end position="407"/>
    </location>
</feature>
<feature type="domain" description="Chromo" evidence="3">
    <location>
        <begin position="183"/>
        <end position="244"/>
    </location>
</feature>
<dbReference type="InterPro" id="IPR000953">
    <property type="entry name" value="Chromo/chromo_shadow_dom"/>
</dbReference>
<evidence type="ECO:0000313" key="5">
    <source>
        <dbReference type="Proteomes" id="UP001176961"/>
    </source>
</evidence>
<keyword evidence="1" id="KW-0175">Coiled coil</keyword>
<dbReference type="PROSITE" id="PS50013">
    <property type="entry name" value="CHROMO_2"/>
    <property type="match status" value="1"/>
</dbReference>
<sequence>MSAAKASLCRRRYDELSSQFSSKIGESARKYGYSMESVDCCMKRLLKIAETRDPTPHDLTISAGLRNLSKEHLERFFHVFRELVQSAQETQPQHQDGCESPRDIQSDDMHFVPNSPPFIPDSPPYHHLLDDRRSLSPPPVAEMNQVSIDDDDGCASDVSSVASVALEDYSSSSNAENTEADQYEVERILSRTMNQDGNYTYHVKWVGYEINCEADSYVDEKDMNCPDLIKEFEQLERLRRKQQAKKLREKAELAKQRRLEAEARGKRLFCEVVDMCSSESSSDNEHCQMRYFKGSGKAATNKPETAVHDLPSSSEAEERKKETDYKRDSPAHVSKKHSFDAHRKSHKRIIISSSSSEDEEVSATKEITSRKAEPIHSKKKELSEVTSAKENTNRKEESLHSRKKEVSEVTAAKEITSRKAELVHSRKESSEITTTKQSTSRKAEQAHIRKKESSEVTTTKESISRKAEQAHIRKKETSENRQKRKDKVNFAAVNRLEPACSNINKEKEKYMYATEIQAQSGNQYDSTVIVKKEEPDHMEPEMSNVEPMTGDDDSDGGFRYVRRESDGFKKGYKAVKVSVVTEHPVTAETVGIVVFVQPDGEEFAQYIPMREIYENAPMMLRQYFIAANTSNQKELALSLILKKSSKIM</sequence>
<evidence type="ECO:0000259" key="3">
    <source>
        <dbReference type="PROSITE" id="PS50013"/>
    </source>
</evidence>
<feature type="compositionally biased region" description="Polar residues" evidence="2">
    <location>
        <begin position="431"/>
        <end position="440"/>
    </location>
</feature>
<dbReference type="SUPFAM" id="SSF54160">
    <property type="entry name" value="Chromo domain-like"/>
    <property type="match status" value="1"/>
</dbReference>
<evidence type="ECO:0000256" key="2">
    <source>
        <dbReference type="SAM" id="MobiDB-lite"/>
    </source>
</evidence>
<gene>
    <name evidence="4" type="ORF">CYNAS_LOCUS14463</name>
</gene>
<dbReference type="Pfam" id="PF00385">
    <property type="entry name" value="Chromo"/>
    <property type="match status" value="1"/>
</dbReference>
<dbReference type="EMBL" id="CATQJL010000305">
    <property type="protein sequence ID" value="CAJ0602480.1"/>
    <property type="molecule type" value="Genomic_DNA"/>
</dbReference>
<proteinExistence type="predicted"/>
<feature type="compositionally biased region" description="Basic and acidic residues" evidence="2">
    <location>
        <begin position="462"/>
        <end position="481"/>
    </location>
</feature>
<accession>A0AA36M9J6</accession>
<feature type="coiled-coil region" evidence="1">
    <location>
        <begin position="232"/>
        <end position="264"/>
    </location>
</feature>
<dbReference type="Proteomes" id="UP001176961">
    <property type="component" value="Unassembled WGS sequence"/>
</dbReference>
<keyword evidence="5" id="KW-1185">Reference proteome</keyword>
<dbReference type="SMART" id="SM00298">
    <property type="entry name" value="CHROMO"/>
    <property type="match status" value="1"/>
</dbReference>
<comment type="caution">
    <text evidence="4">The sequence shown here is derived from an EMBL/GenBank/DDBJ whole genome shotgun (WGS) entry which is preliminary data.</text>
</comment>
<evidence type="ECO:0000256" key="1">
    <source>
        <dbReference type="SAM" id="Coils"/>
    </source>
</evidence>
<dbReference type="InterPro" id="IPR023780">
    <property type="entry name" value="Chromo_domain"/>
</dbReference>
<feature type="compositionally biased region" description="Basic and acidic residues" evidence="2">
    <location>
        <begin position="367"/>
        <end position="383"/>
    </location>
</feature>
<name>A0AA36M9J6_CYLNA</name>
<dbReference type="Gene3D" id="2.40.50.40">
    <property type="match status" value="1"/>
</dbReference>
<protein>
    <recommendedName>
        <fullName evidence="3">Chromo domain-containing protein</fullName>
    </recommendedName>
</protein>
<feature type="compositionally biased region" description="Basic and acidic residues" evidence="2">
    <location>
        <begin position="415"/>
        <end position="430"/>
    </location>
</feature>
<dbReference type="AlphaFoldDB" id="A0AA36M9J6"/>